<name>A0A5B0S8W5_PUCGR</name>
<proteinExistence type="predicted"/>
<dbReference type="Pfam" id="PF20515">
    <property type="entry name" value="2OG-FeII_Oxy_6"/>
    <property type="match status" value="1"/>
</dbReference>
<evidence type="ECO:0000259" key="2">
    <source>
        <dbReference type="Pfam" id="PF20515"/>
    </source>
</evidence>
<evidence type="ECO:0000313" key="4">
    <source>
        <dbReference type="Proteomes" id="UP000325313"/>
    </source>
</evidence>
<dbReference type="Proteomes" id="UP000325313">
    <property type="component" value="Unassembled WGS sequence"/>
</dbReference>
<evidence type="ECO:0000256" key="1">
    <source>
        <dbReference type="SAM" id="MobiDB-lite"/>
    </source>
</evidence>
<gene>
    <name evidence="3" type="ORF">PGTUg99_007940</name>
</gene>
<feature type="compositionally biased region" description="Acidic residues" evidence="1">
    <location>
        <begin position="1"/>
        <end position="21"/>
    </location>
</feature>
<feature type="region of interest" description="Disordered" evidence="1">
    <location>
        <begin position="1"/>
        <end position="73"/>
    </location>
</feature>
<comment type="caution">
    <text evidence="3">The sequence shown here is derived from an EMBL/GenBank/DDBJ whole genome shotgun (WGS) entry which is preliminary data.</text>
</comment>
<dbReference type="InterPro" id="IPR046798">
    <property type="entry name" value="2OG-FeII_Oxy_6"/>
</dbReference>
<accession>A0A5B0S8W5</accession>
<protein>
    <recommendedName>
        <fullName evidence="2">Tet-like 2OG-Fe(II) oxygenase domain-containing protein</fullName>
    </recommendedName>
</protein>
<sequence>MPDSDTDVDEPSDNDGSEPSDDNVHDSPPPQTKPLRKAYLAERKRKNRSKKHAEERTSELSLTLDDTERRHTISNRNSMNHHVDKRPVLELFPHMLGNNPDRLPTNAEFEYCNNLIKNFRLFNHGKVVIHDKKDKSKIIALIEFTPFDKMTPNGLANINYITRFLHSARQFVNAVGSESRSWGGRMFAIGWRKAMVGFQLIGLYHNKAAIDRSPQAYESLMKKSEQASSILGRLFRQLANVAFADNQEVMNQNSIPSIGQPDFGIPLGDDDCAPNLTFTSDDFFNPPHCDTEDLSEFAFGLFTPVNKGDWSLPNTRQFSPIPGRTFVFPDYRCGIDLSQNNGVVKMVWRAKDVRHCTIYSANTSVYNQIGMSLQINKKTAKTSHDIKSGIIYERPAYKDVPKDKLYIGNVQHYVKGLL</sequence>
<organism evidence="3 4">
    <name type="scientific">Puccinia graminis f. sp. tritici</name>
    <dbReference type="NCBI Taxonomy" id="56615"/>
    <lineage>
        <taxon>Eukaryota</taxon>
        <taxon>Fungi</taxon>
        <taxon>Dikarya</taxon>
        <taxon>Basidiomycota</taxon>
        <taxon>Pucciniomycotina</taxon>
        <taxon>Pucciniomycetes</taxon>
        <taxon>Pucciniales</taxon>
        <taxon>Pucciniaceae</taxon>
        <taxon>Puccinia</taxon>
    </lineage>
</organism>
<feature type="domain" description="Tet-like 2OG-Fe(II) oxygenase" evidence="2">
    <location>
        <begin position="152"/>
        <end position="360"/>
    </location>
</feature>
<dbReference type="AlphaFoldDB" id="A0A5B0S8W5"/>
<evidence type="ECO:0000313" key="3">
    <source>
        <dbReference type="EMBL" id="KAA1134586.1"/>
    </source>
</evidence>
<dbReference type="EMBL" id="VDEP01000050">
    <property type="protein sequence ID" value="KAA1134586.1"/>
    <property type="molecule type" value="Genomic_DNA"/>
</dbReference>
<reference evidence="3 4" key="1">
    <citation type="submission" date="2019-05" db="EMBL/GenBank/DDBJ databases">
        <title>Emergence of the Ug99 lineage of the wheat stem rust pathogen through somatic hybridization.</title>
        <authorList>
            <person name="Li F."/>
            <person name="Upadhyaya N.M."/>
            <person name="Sperschneider J."/>
            <person name="Matny O."/>
            <person name="Nguyen-Phuc H."/>
            <person name="Mago R."/>
            <person name="Raley C."/>
            <person name="Miller M.E."/>
            <person name="Silverstein K.A.T."/>
            <person name="Henningsen E."/>
            <person name="Hirsch C.D."/>
            <person name="Visser B."/>
            <person name="Pretorius Z.A."/>
            <person name="Steffenson B.J."/>
            <person name="Schwessinger B."/>
            <person name="Dodds P.N."/>
            <person name="Figueroa M."/>
        </authorList>
    </citation>
    <scope>NUCLEOTIDE SEQUENCE [LARGE SCALE GENOMIC DNA]</scope>
    <source>
        <strain evidence="3 4">Ug99</strain>
    </source>
</reference>